<dbReference type="PROSITE" id="PS51257">
    <property type="entry name" value="PROKAR_LIPOPROTEIN"/>
    <property type="match status" value="1"/>
</dbReference>
<dbReference type="EMBL" id="FUXE01000021">
    <property type="protein sequence ID" value="SJZ95407.1"/>
    <property type="molecule type" value="Genomic_DNA"/>
</dbReference>
<name>A0A1T4PVT7_9PORP</name>
<evidence type="ECO:0000313" key="1">
    <source>
        <dbReference type="EMBL" id="SJZ95407.1"/>
    </source>
</evidence>
<accession>A0A1T4PVT7</accession>
<organism evidence="1 2">
    <name type="scientific">Porphyromonas circumdentaria</name>
    <dbReference type="NCBI Taxonomy" id="29524"/>
    <lineage>
        <taxon>Bacteria</taxon>
        <taxon>Pseudomonadati</taxon>
        <taxon>Bacteroidota</taxon>
        <taxon>Bacteroidia</taxon>
        <taxon>Bacteroidales</taxon>
        <taxon>Porphyromonadaceae</taxon>
        <taxon>Porphyromonas</taxon>
    </lineage>
</organism>
<protein>
    <recommendedName>
        <fullName evidence="3">DUF4136 domain-containing protein</fullName>
    </recommendedName>
</protein>
<proteinExistence type="predicted"/>
<sequence>MRIRLGFLVFFGLLSLSLLTSCVTLRPASVDLRKPIDTYTYVYVPVAQAINSTTSATFSGVSQSVNSRDMIVGVFAKHGYVVLHQLEDKYLPKTLIVNCGESGRRNVFLGYTTEVTLQFISAETGELLCTTTAEGYISTENTKVKHAISRALEAVFSHQ</sequence>
<dbReference type="RefSeq" id="WP_143742654.1">
    <property type="nucleotide sequence ID" value="NZ_FUXE01000021.1"/>
</dbReference>
<gene>
    <name evidence="1" type="ORF">SAMN02745171_01595</name>
</gene>
<dbReference type="OrthoDB" id="5324164at2"/>
<dbReference type="Proteomes" id="UP000190121">
    <property type="component" value="Unassembled WGS sequence"/>
</dbReference>
<dbReference type="AlphaFoldDB" id="A0A1T4PVT7"/>
<reference evidence="2" key="1">
    <citation type="submission" date="2017-02" db="EMBL/GenBank/DDBJ databases">
        <authorList>
            <person name="Varghese N."/>
            <person name="Submissions S."/>
        </authorList>
    </citation>
    <scope>NUCLEOTIDE SEQUENCE [LARGE SCALE GENOMIC DNA]</scope>
    <source>
        <strain evidence="2">ATCC 51356</strain>
    </source>
</reference>
<evidence type="ECO:0008006" key="3">
    <source>
        <dbReference type="Google" id="ProtNLM"/>
    </source>
</evidence>
<evidence type="ECO:0000313" key="2">
    <source>
        <dbReference type="Proteomes" id="UP000190121"/>
    </source>
</evidence>
<keyword evidence="2" id="KW-1185">Reference proteome</keyword>